<feature type="region of interest" description="Disordered" evidence="1">
    <location>
        <begin position="24"/>
        <end position="51"/>
    </location>
</feature>
<proteinExistence type="predicted"/>
<reference evidence="2" key="2">
    <citation type="journal article" date="2015" name="Data Brief">
        <title>Shoot transcriptome of the giant reed, Arundo donax.</title>
        <authorList>
            <person name="Barrero R.A."/>
            <person name="Guerrero F.D."/>
            <person name="Moolhuijzen P."/>
            <person name="Goolsby J.A."/>
            <person name="Tidwell J."/>
            <person name="Bellgard S.E."/>
            <person name="Bellgard M.I."/>
        </authorList>
    </citation>
    <scope>NUCLEOTIDE SEQUENCE</scope>
    <source>
        <tissue evidence="2">Shoot tissue taken approximately 20 cm above the soil surface</tissue>
    </source>
</reference>
<protein>
    <submittedName>
        <fullName evidence="2">HEM4</fullName>
    </submittedName>
</protein>
<evidence type="ECO:0000313" key="2">
    <source>
        <dbReference type="EMBL" id="JAE07068.1"/>
    </source>
</evidence>
<organism evidence="2">
    <name type="scientific">Arundo donax</name>
    <name type="common">Giant reed</name>
    <name type="synonym">Donax arundinaceus</name>
    <dbReference type="NCBI Taxonomy" id="35708"/>
    <lineage>
        <taxon>Eukaryota</taxon>
        <taxon>Viridiplantae</taxon>
        <taxon>Streptophyta</taxon>
        <taxon>Embryophyta</taxon>
        <taxon>Tracheophyta</taxon>
        <taxon>Spermatophyta</taxon>
        <taxon>Magnoliopsida</taxon>
        <taxon>Liliopsida</taxon>
        <taxon>Poales</taxon>
        <taxon>Poaceae</taxon>
        <taxon>PACMAD clade</taxon>
        <taxon>Arundinoideae</taxon>
        <taxon>Arundineae</taxon>
        <taxon>Arundo</taxon>
    </lineage>
</organism>
<evidence type="ECO:0000256" key="1">
    <source>
        <dbReference type="SAM" id="MobiDB-lite"/>
    </source>
</evidence>
<reference evidence="2" key="1">
    <citation type="submission" date="2014-09" db="EMBL/GenBank/DDBJ databases">
        <authorList>
            <person name="Magalhaes I.L.F."/>
            <person name="Oliveira U."/>
            <person name="Santos F.R."/>
            <person name="Vidigal T.H.D.A."/>
            <person name="Brescovit A.D."/>
            <person name="Santos A.J."/>
        </authorList>
    </citation>
    <scope>NUCLEOTIDE SEQUENCE</scope>
    <source>
        <tissue evidence="2">Shoot tissue taken approximately 20 cm above the soil surface</tissue>
    </source>
</reference>
<name>A0A0A9FFP1_ARUDO</name>
<sequence length="51" mass="5548">MFCQHGDKLGVLSLLACDHNVWRGRPARHEPPERAGSGPHGGAGSEASRRW</sequence>
<accession>A0A0A9FFP1</accession>
<dbReference type="AlphaFoldDB" id="A0A0A9FFP1"/>
<dbReference type="EMBL" id="GBRH01190828">
    <property type="protein sequence ID" value="JAE07068.1"/>
    <property type="molecule type" value="Transcribed_RNA"/>
</dbReference>